<name>A0ABR2BY94_9ROSI</name>
<reference evidence="1 2" key="1">
    <citation type="journal article" date="2024" name="G3 (Bethesda)">
        <title>Genome assembly of Hibiscus sabdariffa L. provides insights into metabolisms of medicinal natural products.</title>
        <authorList>
            <person name="Kim T."/>
        </authorList>
    </citation>
    <scope>NUCLEOTIDE SEQUENCE [LARGE SCALE GENOMIC DNA]</scope>
    <source>
        <strain evidence="1">TK-2024</strain>
        <tissue evidence="1">Old leaves</tissue>
    </source>
</reference>
<proteinExistence type="predicted"/>
<accession>A0ABR2BY94</accession>
<organism evidence="1 2">
    <name type="scientific">Hibiscus sabdariffa</name>
    <name type="common">roselle</name>
    <dbReference type="NCBI Taxonomy" id="183260"/>
    <lineage>
        <taxon>Eukaryota</taxon>
        <taxon>Viridiplantae</taxon>
        <taxon>Streptophyta</taxon>
        <taxon>Embryophyta</taxon>
        <taxon>Tracheophyta</taxon>
        <taxon>Spermatophyta</taxon>
        <taxon>Magnoliopsida</taxon>
        <taxon>eudicotyledons</taxon>
        <taxon>Gunneridae</taxon>
        <taxon>Pentapetalae</taxon>
        <taxon>rosids</taxon>
        <taxon>malvids</taxon>
        <taxon>Malvales</taxon>
        <taxon>Malvaceae</taxon>
        <taxon>Malvoideae</taxon>
        <taxon>Hibiscus</taxon>
    </lineage>
</organism>
<evidence type="ECO:0000313" key="2">
    <source>
        <dbReference type="Proteomes" id="UP001472677"/>
    </source>
</evidence>
<dbReference type="Proteomes" id="UP001472677">
    <property type="component" value="Unassembled WGS sequence"/>
</dbReference>
<evidence type="ECO:0000313" key="1">
    <source>
        <dbReference type="EMBL" id="KAK8512099.1"/>
    </source>
</evidence>
<protein>
    <submittedName>
        <fullName evidence="1">Uncharacterized protein</fullName>
    </submittedName>
</protein>
<sequence>MVSKRWRVHRSDDGGDSHPRRLLGCFRGPEDCFREIDPRKGERGERGLPVGGHTDRKRLSEQQPAAGSTAARVSIKKFLSLALRG</sequence>
<dbReference type="EMBL" id="JBBPBM010000075">
    <property type="protein sequence ID" value="KAK8512099.1"/>
    <property type="molecule type" value="Genomic_DNA"/>
</dbReference>
<gene>
    <name evidence="1" type="ORF">V6N12_018580</name>
</gene>
<comment type="caution">
    <text evidence="1">The sequence shown here is derived from an EMBL/GenBank/DDBJ whole genome shotgun (WGS) entry which is preliminary data.</text>
</comment>
<keyword evidence="2" id="KW-1185">Reference proteome</keyword>